<name>A0A2Z6IN99_ACIFI</name>
<dbReference type="EMBL" id="AP018795">
    <property type="protein sequence ID" value="BBF65623.1"/>
    <property type="molecule type" value="Genomic_DNA"/>
</dbReference>
<sequence>MNLESNLRGIKTLAYSSTTWRRNEAAPDSIRRSCGEDSIIRCAGADIGAVQGGSGHCLHILMAQAFS</sequence>
<keyword evidence="2" id="KW-1185">Reference proteome</keyword>
<reference evidence="1 2" key="1">
    <citation type="journal article" date="2018" name="Microbiol. Resour. Announc.">
        <title>Complete Genome Sequence of Acidithiobacillus ferridurans JCM 18981.</title>
        <authorList>
            <person name="Miyauchi T."/>
            <person name="Kouzuma A."/>
            <person name="Abe T."/>
            <person name="Watanabe K."/>
        </authorList>
    </citation>
    <scope>NUCLEOTIDE SEQUENCE [LARGE SCALE GENOMIC DNA]</scope>
    <source>
        <strain evidence="2">ATCC 33020 / DSM 29468 / JCM 18981 / 11Fe</strain>
    </source>
</reference>
<proteinExistence type="predicted"/>
<dbReference type="KEGG" id="afj:AFERRID_18410"/>
<dbReference type="AlphaFoldDB" id="A0A2Z6IN99"/>
<evidence type="ECO:0000313" key="2">
    <source>
        <dbReference type="Proteomes" id="UP000280188"/>
    </source>
</evidence>
<dbReference type="RefSeq" id="WP_113527704.1">
    <property type="nucleotide sequence ID" value="NZ_CP134225.1"/>
</dbReference>
<accession>A0A2Z6IN99</accession>
<organism evidence="1 2">
    <name type="scientific">Acidithiobacillus ferridurans</name>
    <dbReference type="NCBI Taxonomy" id="1232575"/>
    <lineage>
        <taxon>Bacteria</taxon>
        <taxon>Pseudomonadati</taxon>
        <taxon>Pseudomonadota</taxon>
        <taxon>Acidithiobacillia</taxon>
        <taxon>Acidithiobacillales</taxon>
        <taxon>Acidithiobacillaceae</taxon>
        <taxon>Acidithiobacillus</taxon>
    </lineage>
</organism>
<evidence type="ECO:0000313" key="1">
    <source>
        <dbReference type="EMBL" id="BBF65623.1"/>
    </source>
</evidence>
<protein>
    <submittedName>
        <fullName evidence="1">Uncharacterized protein</fullName>
    </submittedName>
</protein>
<gene>
    <name evidence="1" type="ORF">AFERRID_18410</name>
</gene>
<dbReference type="Proteomes" id="UP000280188">
    <property type="component" value="Chromosome"/>
</dbReference>